<dbReference type="OMA" id="DPEPWQK"/>
<dbReference type="CDD" id="cd06661">
    <property type="entry name" value="GGCT_like"/>
    <property type="match status" value="1"/>
</dbReference>
<evidence type="ECO:0000256" key="2">
    <source>
        <dbReference type="ARBA" id="ARBA00022679"/>
    </source>
</evidence>
<dbReference type="PANTHER" id="PTHR31544:SF2">
    <property type="entry name" value="AIG2-LIKE PROTEIN D"/>
    <property type="match status" value="1"/>
</dbReference>
<dbReference type="InterPro" id="IPR009288">
    <property type="entry name" value="AIG2-like_dom"/>
</dbReference>
<feature type="compositionally biased region" description="Acidic residues" evidence="4">
    <location>
        <begin position="186"/>
        <end position="196"/>
    </location>
</feature>
<dbReference type="Proteomes" id="UP000054302">
    <property type="component" value="Unassembled WGS sequence"/>
</dbReference>
<feature type="region of interest" description="Disordered" evidence="4">
    <location>
        <begin position="113"/>
        <end position="134"/>
    </location>
</feature>
<dbReference type="InterPro" id="IPR013024">
    <property type="entry name" value="GGCT-like"/>
</dbReference>
<comment type="similarity">
    <text evidence="1">Belongs to the gamma-glutamylcyclotransferase family.</text>
</comment>
<evidence type="ECO:0000313" key="6">
    <source>
        <dbReference type="EMBL" id="KIV92290.1"/>
    </source>
</evidence>
<name>A0A0D1WSX8_EXOME</name>
<feature type="domain" description="Gamma-glutamylcyclotransferase AIG2-like" evidence="5">
    <location>
        <begin position="10"/>
        <end position="108"/>
    </location>
</feature>
<dbReference type="InterPro" id="IPR045038">
    <property type="entry name" value="AIG2-like"/>
</dbReference>
<accession>A0A0D1WSX8</accession>
<dbReference type="VEuPathDB" id="FungiDB:PV10_06742"/>
<dbReference type="InterPro" id="IPR036568">
    <property type="entry name" value="GGCT-like_sf"/>
</dbReference>
<dbReference type="HOGENOM" id="CLU_093936_1_2_1"/>
<feature type="compositionally biased region" description="Basic and acidic residues" evidence="4">
    <location>
        <begin position="113"/>
        <end position="126"/>
    </location>
</feature>
<keyword evidence="7" id="KW-1185">Reference proteome</keyword>
<reference evidence="6 7" key="1">
    <citation type="submission" date="2015-01" db="EMBL/GenBank/DDBJ databases">
        <title>The Genome Sequence of Exophiala mesophila CBS40295.</title>
        <authorList>
            <consortium name="The Broad Institute Genomics Platform"/>
            <person name="Cuomo C."/>
            <person name="de Hoog S."/>
            <person name="Gorbushina A."/>
            <person name="Stielow B."/>
            <person name="Teixiera M."/>
            <person name="Abouelleil A."/>
            <person name="Chapman S.B."/>
            <person name="Priest M."/>
            <person name="Young S.K."/>
            <person name="Wortman J."/>
            <person name="Nusbaum C."/>
            <person name="Birren B."/>
        </authorList>
    </citation>
    <scope>NUCLEOTIDE SEQUENCE [LARGE SCALE GENOMIC DNA]</scope>
    <source>
        <strain evidence="6 7">CBS 40295</strain>
    </source>
</reference>
<protein>
    <recommendedName>
        <fullName evidence="3">Putative gamma-glutamylcyclotransferase</fullName>
    </recommendedName>
</protein>
<evidence type="ECO:0000313" key="7">
    <source>
        <dbReference type="Proteomes" id="UP000054302"/>
    </source>
</evidence>
<dbReference type="OrthoDB" id="1044435at2759"/>
<dbReference type="GO" id="GO:0016740">
    <property type="term" value="F:transferase activity"/>
    <property type="evidence" value="ECO:0007669"/>
    <property type="project" value="UniProtKB-KW"/>
</dbReference>
<dbReference type="GeneID" id="27324587"/>
<evidence type="ECO:0000256" key="1">
    <source>
        <dbReference type="ARBA" id="ARBA00008861"/>
    </source>
</evidence>
<feature type="compositionally biased region" description="Basic and acidic residues" evidence="4">
    <location>
        <begin position="197"/>
        <end position="213"/>
    </location>
</feature>
<dbReference type="Gene3D" id="3.10.490.10">
    <property type="entry name" value="Gamma-glutamyl cyclotransferase-like"/>
    <property type="match status" value="1"/>
</dbReference>
<dbReference type="EMBL" id="KN847523">
    <property type="protein sequence ID" value="KIV92290.1"/>
    <property type="molecule type" value="Genomic_DNA"/>
</dbReference>
<dbReference type="SUPFAM" id="SSF110857">
    <property type="entry name" value="Gamma-glutamyl cyclotransferase-like"/>
    <property type="match status" value="1"/>
</dbReference>
<keyword evidence="2" id="KW-0808">Transferase</keyword>
<gene>
    <name evidence="6" type="ORF">PV10_06742</name>
</gene>
<organism evidence="6 7">
    <name type="scientific">Exophiala mesophila</name>
    <name type="common">Black yeast-like fungus</name>
    <dbReference type="NCBI Taxonomy" id="212818"/>
    <lineage>
        <taxon>Eukaryota</taxon>
        <taxon>Fungi</taxon>
        <taxon>Dikarya</taxon>
        <taxon>Ascomycota</taxon>
        <taxon>Pezizomycotina</taxon>
        <taxon>Eurotiomycetes</taxon>
        <taxon>Chaetothyriomycetidae</taxon>
        <taxon>Chaetothyriales</taxon>
        <taxon>Herpotrichiellaceae</taxon>
        <taxon>Exophiala</taxon>
    </lineage>
</organism>
<evidence type="ECO:0000256" key="3">
    <source>
        <dbReference type="ARBA" id="ARBA00030602"/>
    </source>
</evidence>
<dbReference type="AlphaFoldDB" id="A0A0D1WSX8"/>
<evidence type="ECO:0000256" key="4">
    <source>
        <dbReference type="SAM" id="MobiDB-lite"/>
    </source>
</evidence>
<evidence type="ECO:0000259" key="5">
    <source>
        <dbReference type="Pfam" id="PF06094"/>
    </source>
</evidence>
<feature type="region of interest" description="Disordered" evidence="4">
    <location>
        <begin position="184"/>
        <end position="234"/>
    </location>
</feature>
<dbReference type="PANTHER" id="PTHR31544">
    <property type="entry name" value="AIG2-LIKE PROTEIN D"/>
    <property type="match status" value="1"/>
</dbReference>
<dbReference type="Pfam" id="PF06094">
    <property type="entry name" value="GGACT"/>
    <property type="match status" value="1"/>
</dbReference>
<dbReference type="RefSeq" id="XP_016223864.1">
    <property type="nucleotide sequence ID" value="XM_016371571.1"/>
</dbReference>
<proteinExistence type="inferred from homology"/>
<sequence>MADNTDNNTCFFYGTLMAPGVLHRVIHGTVNPDPWQREYLTVRPGLLYGFQRHRVRWADYPAIIPHADPKSCVRGTIVSGLKSVDLARLDLFEGSQYDRQTVKVLVLKETKLDEPAPEPKDEKGHGQEVNNINNNTDTTEVEHVLAQAYVWIDGDSKLETKEWDFEEFKREKMNAWMGLANKADNPDDVEVDEGFADADRFVEGDGEDSKGRPDPMGGRGVNGHISRQLFGSSG</sequence>